<protein>
    <submittedName>
        <fullName evidence="1">Uncharacterized protein</fullName>
    </submittedName>
</protein>
<reference evidence="1" key="2">
    <citation type="submission" date="2022-06" db="UniProtKB">
        <authorList>
            <consortium name="EnsemblMetazoa"/>
        </authorList>
    </citation>
    <scope>IDENTIFICATION</scope>
    <source>
        <strain evidence="1">PS312</strain>
    </source>
</reference>
<accession>A0A454XYG4</accession>
<proteinExistence type="predicted"/>
<sequence length="96" mass="10781">MSSTIEMLNSGRHALRAHPAMLDAFIMKLSIAARVPAMMFRDLMLSDVHDLAAIHTISKLVQISEGLAKDVLKEYETYKHEVARIIFVPTVHSTFT</sequence>
<evidence type="ECO:0000313" key="2">
    <source>
        <dbReference type="Proteomes" id="UP000005239"/>
    </source>
</evidence>
<name>A0A454XYG4_PRIPA</name>
<organism evidence="1 2">
    <name type="scientific">Pristionchus pacificus</name>
    <name type="common">Parasitic nematode worm</name>
    <dbReference type="NCBI Taxonomy" id="54126"/>
    <lineage>
        <taxon>Eukaryota</taxon>
        <taxon>Metazoa</taxon>
        <taxon>Ecdysozoa</taxon>
        <taxon>Nematoda</taxon>
        <taxon>Chromadorea</taxon>
        <taxon>Rhabditida</taxon>
        <taxon>Rhabditina</taxon>
        <taxon>Diplogasteromorpha</taxon>
        <taxon>Diplogasteroidea</taxon>
        <taxon>Neodiplogasteridae</taxon>
        <taxon>Pristionchus</taxon>
    </lineage>
</organism>
<gene>
    <name evidence="1" type="primary">WBGene00110309</name>
</gene>
<keyword evidence="2" id="KW-1185">Reference proteome</keyword>
<reference evidence="2" key="1">
    <citation type="journal article" date="2008" name="Nat. Genet.">
        <title>The Pristionchus pacificus genome provides a unique perspective on nematode lifestyle and parasitism.</title>
        <authorList>
            <person name="Dieterich C."/>
            <person name="Clifton S.W."/>
            <person name="Schuster L.N."/>
            <person name="Chinwalla A."/>
            <person name="Delehaunty K."/>
            <person name="Dinkelacker I."/>
            <person name="Fulton L."/>
            <person name="Fulton R."/>
            <person name="Godfrey J."/>
            <person name="Minx P."/>
            <person name="Mitreva M."/>
            <person name="Roeseler W."/>
            <person name="Tian H."/>
            <person name="Witte H."/>
            <person name="Yang S.P."/>
            <person name="Wilson R.K."/>
            <person name="Sommer R.J."/>
        </authorList>
    </citation>
    <scope>NUCLEOTIDE SEQUENCE [LARGE SCALE GENOMIC DNA]</scope>
    <source>
        <strain evidence="2">PS312</strain>
    </source>
</reference>
<evidence type="ECO:0000313" key="1">
    <source>
        <dbReference type="EnsemblMetazoa" id="PPA20755.1"/>
    </source>
</evidence>
<accession>A0A8R1YJN6</accession>
<dbReference type="EnsemblMetazoa" id="PPA20755.1">
    <property type="protein sequence ID" value="PPA20755.1"/>
    <property type="gene ID" value="WBGene00110309"/>
</dbReference>
<dbReference type="AlphaFoldDB" id="A0A454XYG4"/>
<dbReference type="Proteomes" id="UP000005239">
    <property type="component" value="Unassembled WGS sequence"/>
</dbReference>